<dbReference type="InterPro" id="IPR019775">
    <property type="entry name" value="WD40_repeat_CS"/>
</dbReference>
<dbReference type="Proteomes" id="UP000186817">
    <property type="component" value="Unassembled WGS sequence"/>
</dbReference>
<dbReference type="InterPro" id="IPR045223">
    <property type="entry name" value="RACK1-like"/>
</dbReference>
<dbReference type="PROSITE" id="PS00678">
    <property type="entry name" value="WD_REPEATS_1"/>
    <property type="match status" value="1"/>
</dbReference>
<evidence type="ECO:0000256" key="1">
    <source>
        <dbReference type="ARBA" id="ARBA00007253"/>
    </source>
</evidence>
<dbReference type="PANTHER" id="PTHR19868">
    <property type="entry name" value="RECEPTOR FOR ACTIVATED PROTEIN KINASE C RACK1"/>
    <property type="match status" value="1"/>
</dbReference>
<organism evidence="5 6">
    <name type="scientific">Symbiodinium microadriaticum</name>
    <name type="common">Dinoflagellate</name>
    <name type="synonym">Zooxanthella microadriatica</name>
    <dbReference type="NCBI Taxonomy" id="2951"/>
    <lineage>
        <taxon>Eukaryota</taxon>
        <taxon>Sar</taxon>
        <taxon>Alveolata</taxon>
        <taxon>Dinophyceae</taxon>
        <taxon>Suessiales</taxon>
        <taxon>Symbiodiniaceae</taxon>
        <taxon>Symbiodinium</taxon>
    </lineage>
</organism>
<dbReference type="EMBL" id="LSRX01000002">
    <property type="protein sequence ID" value="OLQ15576.1"/>
    <property type="molecule type" value="Genomic_DNA"/>
</dbReference>
<comment type="caution">
    <text evidence="5">The sequence shown here is derived from an EMBL/GenBank/DDBJ whole genome shotgun (WGS) entry which is preliminary data.</text>
</comment>
<dbReference type="InterPro" id="IPR015943">
    <property type="entry name" value="WD40/YVTN_repeat-like_dom_sf"/>
</dbReference>
<keyword evidence="2 4" id="KW-0853">WD repeat</keyword>
<dbReference type="SUPFAM" id="SSF50978">
    <property type="entry name" value="WD40 repeat-like"/>
    <property type="match status" value="1"/>
</dbReference>
<dbReference type="InterPro" id="IPR001680">
    <property type="entry name" value="WD40_rpt"/>
</dbReference>
<sequence length="369" mass="41235">MINAPKLWIEKSTPWKAKVHVDKELHRAMDELERLELISTIKEHTDGISSLAFADEDGKRWVSASRDGTVRLWEFPAEKERERFFRDATYASSRVLHGHRGPVSCAAISKDGKHAVSSSWDKTLKYWSLDTGKCLRTFDGHENHVNWVCFSTDEKEFLSASSDRTSSAETPQKLRDEAAAIKRICSHEVGGGSSRCHDDWITAVVHAPSSTKKAKAMTCGWDKQIRVWDCGTRQVLHKLPCSHSAAIHALEISPDASLLASGGRDCAVLLWDVEEGKLLAGLQLAHCINALAYSPVYYWLSMATDEGIEVWNLEIKKRMTKVVSSGGGGVATALRWTIDGQYLLVGYSTGTIEVYRKEIRDFWAPSSRK</sequence>
<dbReference type="FunFam" id="2.130.10.10:FF:000615">
    <property type="entry name" value="Receptor for activated C kinase 1"/>
    <property type="match status" value="1"/>
</dbReference>
<dbReference type="GO" id="GO:0045182">
    <property type="term" value="F:translation regulator activity"/>
    <property type="evidence" value="ECO:0007669"/>
    <property type="project" value="InterPro"/>
</dbReference>
<feature type="repeat" description="WD" evidence="4">
    <location>
        <begin position="96"/>
        <end position="137"/>
    </location>
</feature>
<dbReference type="PROSITE" id="PS50082">
    <property type="entry name" value="WD_REPEATS_2"/>
    <property type="match status" value="3"/>
</dbReference>
<dbReference type="PROSITE" id="PS50294">
    <property type="entry name" value="WD_REPEATS_REGION"/>
    <property type="match status" value="3"/>
</dbReference>
<proteinExistence type="inferred from homology"/>
<dbReference type="OrthoDB" id="7875889at2759"/>
<keyword evidence="3" id="KW-0677">Repeat</keyword>
<evidence type="ECO:0000256" key="2">
    <source>
        <dbReference type="ARBA" id="ARBA00022574"/>
    </source>
</evidence>
<dbReference type="AlphaFoldDB" id="A0A1Q9F7B7"/>
<dbReference type="PRINTS" id="PR00320">
    <property type="entry name" value="GPROTEINBRPT"/>
</dbReference>
<accession>A0A1Q9F7B7</accession>
<evidence type="ECO:0000256" key="4">
    <source>
        <dbReference type="PROSITE-ProRule" id="PRU00221"/>
    </source>
</evidence>
<dbReference type="CDD" id="cd00200">
    <property type="entry name" value="WD40"/>
    <property type="match status" value="1"/>
</dbReference>
<dbReference type="InterPro" id="IPR036322">
    <property type="entry name" value="WD40_repeat_dom_sf"/>
</dbReference>
<evidence type="ECO:0000256" key="3">
    <source>
        <dbReference type="ARBA" id="ARBA00022737"/>
    </source>
</evidence>
<name>A0A1Q9F7B7_SYMMI</name>
<evidence type="ECO:0000313" key="5">
    <source>
        <dbReference type="EMBL" id="OLQ15576.1"/>
    </source>
</evidence>
<dbReference type="OMA" id="ICSHEVG"/>
<evidence type="ECO:0000313" key="6">
    <source>
        <dbReference type="Proteomes" id="UP000186817"/>
    </source>
</evidence>
<feature type="repeat" description="WD" evidence="4">
    <location>
        <begin position="41"/>
        <end position="83"/>
    </location>
</feature>
<dbReference type="SMART" id="SM00320">
    <property type="entry name" value="WD40"/>
    <property type="match status" value="7"/>
</dbReference>
<comment type="similarity">
    <text evidence="1">Belongs to the WD repeat G protein beta family. Ribosomal protein RACK1 subfamily.</text>
</comment>
<dbReference type="Gene3D" id="2.130.10.10">
    <property type="entry name" value="YVTN repeat-like/Quinoprotein amine dehydrogenase"/>
    <property type="match status" value="2"/>
</dbReference>
<keyword evidence="6" id="KW-1185">Reference proteome</keyword>
<feature type="repeat" description="WD" evidence="4">
    <location>
        <begin position="240"/>
        <end position="281"/>
    </location>
</feature>
<gene>
    <name evidence="5" type="primary">Gnb2l1</name>
    <name evidence="5" type="ORF">AK812_SmicGene228</name>
</gene>
<dbReference type="GO" id="GO:0043022">
    <property type="term" value="F:ribosome binding"/>
    <property type="evidence" value="ECO:0007669"/>
    <property type="project" value="InterPro"/>
</dbReference>
<dbReference type="Pfam" id="PF00400">
    <property type="entry name" value="WD40"/>
    <property type="match status" value="5"/>
</dbReference>
<protein>
    <submittedName>
        <fullName evidence="5">Guanine nucleotide-binding protein subunit beta-2-like 1</fullName>
    </submittedName>
</protein>
<reference evidence="5 6" key="1">
    <citation type="submission" date="2016-02" db="EMBL/GenBank/DDBJ databases">
        <title>Genome analysis of coral dinoflagellate symbionts highlights evolutionary adaptations to a symbiotic lifestyle.</title>
        <authorList>
            <person name="Aranda M."/>
            <person name="Li Y."/>
            <person name="Liew Y.J."/>
            <person name="Baumgarten S."/>
            <person name="Simakov O."/>
            <person name="Wilson M."/>
            <person name="Piel J."/>
            <person name="Ashoor H."/>
            <person name="Bougouffa S."/>
            <person name="Bajic V.B."/>
            <person name="Ryu T."/>
            <person name="Ravasi T."/>
            <person name="Bayer T."/>
            <person name="Micklem G."/>
            <person name="Kim H."/>
            <person name="Bhak J."/>
            <person name="Lajeunesse T.C."/>
            <person name="Voolstra C.R."/>
        </authorList>
    </citation>
    <scope>NUCLEOTIDE SEQUENCE [LARGE SCALE GENOMIC DNA]</scope>
    <source>
        <strain evidence="5 6">CCMP2467</strain>
    </source>
</reference>
<dbReference type="InterPro" id="IPR020472">
    <property type="entry name" value="WD40_PAC1"/>
</dbReference>